<comment type="caution">
    <text evidence="2">The sequence shown here is derived from an EMBL/GenBank/DDBJ whole genome shotgun (WGS) entry which is preliminary data.</text>
</comment>
<dbReference type="EMBL" id="VSRR010021442">
    <property type="protein sequence ID" value="MPC63939.1"/>
    <property type="molecule type" value="Genomic_DNA"/>
</dbReference>
<feature type="region of interest" description="Disordered" evidence="1">
    <location>
        <begin position="1"/>
        <end position="24"/>
    </location>
</feature>
<evidence type="ECO:0000256" key="1">
    <source>
        <dbReference type="SAM" id="MobiDB-lite"/>
    </source>
</evidence>
<reference evidence="2 3" key="1">
    <citation type="submission" date="2019-05" db="EMBL/GenBank/DDBJ databases">
        <title>Another draft genome of Portunus trituberculatus and its Hox gene families provides insights of decapod evolution.</title>
        <authorList>
            <person name="Jeong J.-H."/>
            <person name="Song I."/>
            <person name="Kim S."/>
            <person name="Choi T."/>
            <person name="Kim D."/>
            <person name="Ryu S."/>
            <person name="Kim W."/>
        </authorList>
    </citation>
    <scope>NUCLEOTIDE SEQUENCE [LARGE SCALE GENOMIC DNA]</scope>
    <source>
        <tissue evidence="2">Muscle</tissue>
    </source>
</reference>
<evidence type="ECO:0000313" key="2">
    <source>
        <dbReference type="EMBL" id="MPC63939.1"/>
    </source>
</evidence>
<accession>A0A5B7H1Z0</accession>
<dbReference type="Proteomes" id="UP000324222">
    <property type="component" value="Unassembled WGS sequence"/>
</dbReference>
<dbReference type="OrthoDB" id="6361464at2759"/>
<organism evidence="2 3">
    <name type="scientific">Portunus trituberculatus</name>
    <name type="common">Swimming crab</name>
    <name type="synonym">Neptunus trituberculatus</name>
    <dbReference type="NCBI Taxonomy" id="210409"/>
    <lineage>
        <taxon>Eukaryota</taxon>
        <taxon>Metazoa</taxon>
        <taxon>Ecdysozoa</taxon>
        <taxon>Arthropoda</taxon>
        <taxon>Crustacea</taxon>
        <taxon>Multicrustacea</taxon>
        <taxon>Malacostraca</taxon>
        <taxon>Eumalacostraca</taxon>
        <taxon>Eucarida</taxon>
        <taxon>Decapoda</taxon>
        <taxon>Pleocyemata</taxon>
        <taxon>Brachyura</taxon>
        <taxon>Eubrachyura</taxon>
        <taxon>Portunoidea</taxon>
        <taxon>Portunidae</taxon>
        <taxon>Portuninae</taxon>
        <taxon>Portunus</taxon>
    </lineage>
</organism>
<keyword evidence="3" id="KW-1185">Reference proteome</keyword>
<protein>
    <submittedName>
        <fullName evidence="2">Uncharacterized protein</fullName>
    </submittedName>
</protein>
<feature type="compositionally biased region" description="Low complexity" evidence="1">
    <location>
        <begin position="14"/>
        <end position="24"/>
    </location>
</feature>
<feature type="compositionally biased region" description="Low complexity" evidence="1">
    <location>
        <begin position="235"/>
        <end position="245"/>
    </location>
</feature>
<gene>
    <name evidence="2" type="ORF">E2C01_058048</name>
</gene>
<evidence type="ECO:0000313" key="3">
    <source>
        <dbReference type="Proteomes" id="UP000324222"/>
    </source>
</evidence>
<feature type="region of interest" description="Disordered" evidence="1">
    <location>
        <begin position="375"/>
        <end position="396"/>
    </location>
</feature>
<feature type="region of interest" description="Disordered" evidence="1">
    <location>
        <begin position="231"/>
        <end position="250"/>
    </location>
</feature>
<sequence length="449" mass="48744">MLYPGGRIYSPNRAQQMAAPPVMAQSTTNLRRAPYTSHEDKFDGENELLEITLPPPAAYDQGYQSSYQGCQPLEQCYQPQEQVPSRMKPGYPQVFQEYQTVLPAAAYPPGVAVKGVHPNLQYISSVPLSQGYGPAPVPTSQAGPAPSFATLPHSKVTTSSSFSVLPPAKEAGQDGRVEDSKMSTVYNPLTLFPSPTYAQKTVAPNTDRALHTGSLKRGVKPPAQDILRIRDSTRSRSASLSSVTSNKRESSVACSGPARAAAAEEAAGRRRVFLHNVRCFYYVTRKVTPPLLGKQLNAITVTQAGGRTRESRPSHQARYRTFRCVRTGKLEAVKTPIVGELKELLIKETGRGGCHRATPGGLPPHPGPALECPLPSFPIPPHHTTPGSRPERQGVHRCSLHRAAASTRDQLASFEAFRGEAGVVSVSRCREGKRRGVPGLYVHAPFFPR</sequence>
<name>A0A5B7H1Z0_PORTR</name>
<proteinExistence type="predicted"/>
<dbReference type="AlphaFoldDB" id="A0A5B7H1Z0"/>